<dbReference type="InterPro" id="IPR013783">
    <property type="entry name" value="Ig-like_fold"/>
</dbReference>
<keyword evidence="1" id="KW-0732">Signal</keyword>
<sequence length="255" mass="28465">MKKILLVFIILLSISCSNNDGDNTVGTEPEFNCHKPTSLKIDPYYTTANSAVCEWYDSNNSQLFNIEYGPRGFSIGSGTRVNSGELYKKITELNSNTEYDFYVRSNCGGENYSEWAGPHSFITKSGTVSDSFTGNYLIEEITNIDSNGPVLSNGSIVTLSISGQDNRRKFDTKFFPDNCSPIYTFYFVLQENGTLNVPLLQSACSCNGSYYFGPSNEDSSYNLNNDSVFYLKFSSDVYNDCSSGVKQVTYKFTKQ</sequence>
<dbReference type="PROSITE" id="PS51257">
    <property type="entry name" value="PROKAR_LIPOPROTEIN"/>
    <property type="match status" value="1"/>
</dbReference>
<evidence type="ECO:0008006" key="4">
    <source>
        <dbReference type="Google" id="ProtNLM"/>
    </source>
</evidence>
<dbReference type="InterPro" id="IPR036116">
    <property type="entry name" value="FN3_sf"/>
</dbReference>
<dbReference type="RefSeq" id="WP_133536845.1">
    <property type="nucleotide sequence ID" value="NZ_SNYH01000005.1"/>
</dbReference>
<dbReference type="Gene3D" id="2.60.40.10">
    <property type="entry name" value="Immunoglobulins"/>
    <property type="match status" value="1"/>
</dbReference>
<proteinExistence type="predicted"/>
<feature type="chain" id="PRO_5020988481" description="Fibronectin type-III domain-containing protein" evidence="1">
    <location>
        <begin position="21"/>
        <end position="255"/>
    </location>
</feature>
<name>A0A4R6TBF6_9FLAO</name>
<dbReference type="CDD" id="cd00063">
    <property type="entry name" value="FN3"/>
    <property type="match status" value="1"/>
</dbReference>
<evidence type="ECO:0000313" key="3">
    <source>
        <dbReference type="Proteomes" id="UP000295390"/>
    </source>
</evidence>
<gene>
    <name evidence="2" type="ORF">DFQ07_2277</name>
</gene>
<comment type="caution">
    <text evidence="2">The sequence shown here is derived from an EMBL/GenBank/DDBJ whole genome shotgun (WGS) entry which is preliminary data.</text>
</comment>
<dbReference type="Proteomes" id="UP000295390">
    <property type="component" value="Unassembled WGS sequence"/>
</dbReference>
<accession>A0A4R6TBF6</accession>
<dbReference type="EMBL" id="SNYH01000005">
    <property type="protein sequence ID" value="TDQ23749.1"/>
    <property type="molecule type" value="Genomic_DNA"/>
</dbReference>
<organism evidence="2 3">
    <name type="scientific">Tenacibaculum caenipelagi</name>
    <dbReference type="NCBI Taxonomy" id="1325435"/>
    <lineage>
        <taxon>Bacteria</taxon>
        <taxon>Pseudomonadati</taxon>
        <taxon>Bacteroidota</taxon>
        <taxon>Flavobacteriia</taxon>
        <taxon>Flavobacteriales</taxon>
        <taxon>Flavobacteriaceae</taxon>
        <taxon>Tenacibaculum</taxon>
    </lineage>
</organism>
<evidence type="ECO:0000313" key="2">
    <source>
        <dbReference type="EMBL" id="TDQ23749.1"/>
    </source>
</evidence>
<evidence type="ECO:0000256" key="1">
    <source>
        <dbReference type="SAM" id="SignalP"/>
    </source>
</evidence>
<feature type="signal peptide" evidence="1">
    <location>
        <begin position="1"/>
        <end position="20"/>
    </location>
</feature>
<dbReference type="InterPro" id="IPR003961">
    <property type="entry name" value="FN3_dom"/>
</dbReference>
<dbReference type="SUPFAM" id="SSF49265">
    <property type="entry name" value="Fibronectin type III"/>
    <property type="match status" value="1"/>
</dbReference>
<reference evidence="2 3" key="1">
    <citation type="submission" date="2019-03" db="EMBL/GenBank/DDBJ databases">
        <title>Genomic Encyclopedia of Type Strains, Phase III (KMG-III): the genomes of soil and plant-associated and newly described type strains.</title>
        <authorList>
            <person name="Whitman W."/>
        </authorList>
    </citation>
    <scope>NUCLEOTIDE SEQUENCE [LARGE SCALE GENOMIC DNA]</scope>
    <source>
        <strain evidence="2 3">CECT 8283</strain>
    </source>
</reference>
<dbReference type="OrthoDB" id="9792152at2"/>
<dbReference type="AlphaFoldDB" id="A0A4R6TBF6"/>
<keyword evidence="3" id="KW-1185">Reference proteome</keyword>
<protein>
    <recommendedName>
        <fullName evidence="4">Fibronectin type-III domain-containing protein</fullName>
    </recommendedName>
</protein>